<dbReference type="OrthoDB" id="1423981at2759"/>
<gene>
    <name evidence="3" type="ORF">SHERM_03445</name>
</gene>
<dbReference type="PANTHER" id="PTHR33738">
    <property type="entry name" value="EMB|CAB82975.1"/>
    <property type="match status" value="1"/>
</dbReference>
<feature type="compositionally biased region" description="Low complexity" evidence="1">
    <location>
        <begin position="23"/>
        <end position="32"/>
    </location>
</feature>
<keyword evidence="2" id="KW-0472">Membrane</keyword>
<feature type="region of interest" description="Disordered" evidence="1">
    <location>
        <begin position="44"/>
        <end position="76"/>
    </location>
</feature>
<feature type="transmembrane region" description="Helical" evidence="2">
    <location>
        <begin position="146"/>
        <end position="167"/>
    </location>
</feature>
<dbReference type="AlphaFoldDB" id="A0A9N7NPJ0"/>
<evidence type="ECO:0000256" key="1">
    <source>
        <dbReference type="SAM" id="MobiDB-lite"/>
    </source>
</evidence>
<keyword evidence="2" id="KW-0812">Transmembrane</keyword>
<proteinExistence type="predicted"/>
<accession>A0A9N7NPJ0</accession>
<reference evidence="3" key="1">
    <citation type="submission" date="2019-12" db="EMBL/GenBank/DDBJ databases">
        <authorList>
            <person name="Scholes J."/>
        </authorList>
    </citation>
    <scope>NUCLEOTIDE SEQUENCE</scope>
</reference>
<sequence>MEGRKKKSLVTELFGEKDSPTAGSSSSGIFGSIFGAPPNKVYGGREYPYEAEKNTGNPAWKQKDGNVVGGEGQSKVGSTSRDFNSYFQDEKVQPFYYSSSIFYGGQDVYNPPPEAAKTPVFSTFNKDGGEDDSAGASRGNCDVSTIFVIANFLMGLCVRILISMQFFGISEYWHLLSGLKLWCRLEGLILFI</sequence>
<name>A0A9N7NPJ0_STRHE</name>
<protein>
    <submittedName>
        <fullName evidence="3">Encodes a protein involved in salt tolerance-names SIS (Salt Induced Serine rich)</fullName>
    </submittedName>
</protein>
<keyword evidence="2" id="KW-1133">Transmembrane helix</keyword>
<organism evidence="3 4">
    <name type="scientific">Striga hermonthica</name>
    <name type="common">Purple witchweed</name>
    <name type="synonym">Buchnera hermonthica</name>
    <dbReference type="NCBI Taxonomy" id="68872"/>
    <lineage>
        <taxon>Eukaryota</taxon>
        <taxon>Viridiplantae</taxon>
        <taxon>Streptophyta</taxon>
        <taxon>Embryophyta</taxon>
        <taxon>Tracheophyta</taxon>
        <taxon>Spermatophyta</taxon>
        <taxon>Magnoliopsida</taxon>
        <taxon>eudicotyledons</taxon>
        <taxon>Gunneridae</taxon>
        <taxon>Pentapetalae</taxon>
        <taxon>asterids</taxon>
        <taxon>lamiids</taxon>
        <taxon>Lamiales</taxon>
        <taxon>Orobanchaceae</taxon>
        <taxon>Buchnereae</taxon>
        <taxon>Striga</taxon>
    </lineage>
</organism>
<dbReference type="PANTHER" id="PTHR33738:SF1">
    <property type="entry name" value="PLANT_T7H20-70 PROTEIN"/>
    <property type="match status" value="1"/>
</dbReference>
<comment type="caution">
    <text evidence="3">The sequence shown here is derived from an EMBL/GenBank/DDBJ whole genome shotgun (WGS) entry which is preliminary data.</text>
</comment>
<feature type="region of interest" description="Disordered" evidence="1">
    <location>
        <begin position="1"/>
        <end position="32"/>
    </location>
</feature>
<dbReference type="EMBL" id="CACSLK010030184">
    <property type="protein sequence ID" value="CAA0836342.1"/>
    <property type="molecule type" value="Genomic_DNA"/>
</dbReference>
<dbReference type="Proteomes" id="UP001153555">
    <property type="component" value="Unassembled WGS sequence"/>
</dbReference>
<evidence type="ECO:0000313" key="4">
    <source>
        <dbReference type="Proteomes" id="UP001153555"/>
    </source>
</evidence>
<evidence type="ECO:0000256" key="2">
    <source>
        <dbReference type="SAM" id="Phobius"/>
    </source>
</evidence>
<evidence type="ECO:0000313" key="3">
    <source>
        <dbReference type="EMBL" id="CAA0836342.1"/>
    </source>
</evidence>
<keyword evidence="4" id="KW-1185">Reference proteome</keyword>